<gene>
    <name evidence="2" type="ORF">KIW84_054375</name>
</gene>
<organism evidence="2 3">
    <name type="scientific">Pisum sativum</name>
    <name type="common">Garden pea</name>
    <name type="synonym">Lathyrus oleraceus</name>
    <dbReference type="NCBI Taxonomy" id="3888"/>
    <lineage>
        <taxon>Eukaryota</taxon>
        <taxon>Viridiplantae</taxon>
        <taxon>Streptophyta</taxon>
        <taxon>Embryophyta</taxon>
        <taxon>Tracheophyta</taxon>
        <taxon>Spermatophyta</taxon>
        <taxon>Magnoliopsida</taxon>
        <taxon>eudicotyledons</taxon>
        <taxon>Gunneridae</taxon>
        <taxon>Pentapetalae</taxon>
        <taxon>rosids</taxon>
        <taxon>fabids</taxon>
        <taxon>Fabales</taxon>
        <taxon>Fabaceae</taxon>
        <taxon>Papilionoideae</taxon>
        <taxon>50 kb inversion clade</taxon>
        <taxon>NPAAA clade</taxon>
        <taxon>Hologalegina</taxon>
        <taxon>IRL clade</taxon>
        <taxon>Fabeae</taxon>
        <taxon>Lathyrus</taxon>
    </lineage>
</organism>
<dbReference type="OrthoDB" id="1933769at2759"/>
<keyword evidence="3" id="KW-1185">Reference proteome</keyword>
<dbReference type="Proteomes" id="UP001058974">
    <property type="component" value="Chromosome 5"/>
</dbReference>
<feature type="region of interest" description="Disordered" evidence="1">
    <location>
        <begin position="1"/>
        <end position="116"/>
    </location>
</feature>
<dbReference type="PANTHER" id="PTHR37175">
    <property type="entry name" value="BNAA08G28800D PROTEIN"/>
    <property type="match status" value="1"/>
</dbReference>
<proteinExistence type="predicted"/>
<evidence type="ECO:0000256" key="1">
    <source>
        <dbReference type="SAM" id="MobiDB-lite"/>
    </source>
</evidence>
<dbReference type="EMBL" id="JAMSHJ010000005">
    <property type="protein sequence ID" value="KAI5408505.1"/>
    <property type="molecule type" value="Genomic_DNA"/>
</dbReference>
<protein>
    <submittedName>
        <fullName evidence="2">Uncharacterized protein</fullName>
    </submittedName>
</protein>
<dbReference type="AlphaFoldDB" id="A0A9D4WXH0"/>
<evidence type="ECO:0000313" key="2">
    <source>
        <dbReference type="EMBL" id="KAI5408505.1"/>
    </source>
</evidence>
<dbReference type="Gramene" id="Psat05G0437500-T1">
    <property type="protein sequence ID" value="KAI5408505.1"/>
    <property type="gene ID" value="KIW84_054375"/>
</dbReference>
<dbReference type="PANTHER" id="PTHR37175:SF1">
    <property type="entry name" value="CONSTANS-LIKE PROTEIN-RELATED"/>
    <property type="match status" value="1"/>
</dbReference>
<evidence type="ECO:0000313" key="3">
    <source>
        <dbReference type="Proteomes" id="UP001058974"/>
    </source>
</evidence>
<dbReference type="Gramene" id="Psat5g153400.1">
    <property type="protein sequence ID" value="Psat5g153400.1.cds"/>
    <property type="gene ID" value="Psat5g153400"/>
</dbReference>
<dbReference type="Pfam" id="PF06910">
    <property type="entry name" value="MEA1"/>
    <property type="match status" value="1"/>
</dbReference>
<sequence>MNSASIDSIEENGHGSDSDANSEDGLEYYQPISAVDDDGSSDGEHGEFQQLPNGYSVHGGAENGISTLDLNDGVEQKSSDGEEEEERSGEEFENEIRRALREDENRRTAPLTTENTTRVMEAMRGISFVGEVPQWASQVPEDRWIDQIRRRRQSSNT</sequence>
<accession>A0A9D4WXH0</accession>
<name>A0A9D4WXH0_PEA</name>
<feature type="compositionally biased region" description="Acidic residues" evidence="1">
    <location>
        <begin position="81"/>
        <end position="93"/>
    </location>
</feature>
<feature type="compositionally biased region" description="Basic and acidic residues" evidence="1">
    <location>
        <begin position="94"/>
        <end position="107"/>
    </location>
</feature>
<reference evidence="2 3" key="1">
    <citation type="journal article" date="2022" name="Nat. Genet.">
        <title>Improved pea reference genome and pan-genome highlight genomic features and evolutionary characteristics.</title>
        <authorList>
            <person name="Yang T."/>
            <person name="Liu R."/>
            <person name="Luo Y."/>
            <person name="Hu S."/>
            <person name="Wang D."/>
            <person name="Wang C."/>
            <person name="Pandey M.K."/>
            <person name="Ge S."/>
            <person name="Xu Q."/>
            <person name="Li N."/>
            <person name="Li G."/>
            <person name="Huang Y."/>
            <person name="Saxena R.K."/>
            <person name="Ji Y."/>
            <person name="Li M."/>
            <person name="Yan X."/>
            <person name="He Y."/>
            <person name="Liu Y."/>
            <person name="Wang X."/>
            <person name="Xiang C."/>
            <person name="Varshney R.K."/>
            <person name="Ding H."/>
            <person name="Gao S."/>
            <person name="Zong X."/>
        </authorList>
    </citation>
    <scope>NUCLEOTIDE SEQUENCE [LARGE SCALE GENOMIC DNA]</scope>
    <source>
        <strain evidence="2 3">cv. Zhongwan 6</strain>
    </source>
</reference>
<comment type="caution">
    <text evidence="2">The sequence shown here is derived from an EMBL/GenBank/DDBJ whole genome shotgun (WGS) entry which is preliminary data.</text>
</comment>